<organism evidence="3 4">
    <name type="scientific">Drosophila willistoni</name>
    <name type="common">Fruit fly</name>
    <dbReference type="NCBI Taxonomy" id="7260"/>
    <lineage>
        <taxon>Eukaryota</taxon>
        <taxon>Metazoa</taxon>
        <taxon>Ecdysozoa</taxon>
        <taxon>Arthropoda</taxon>
        <taxon>Hexapoda</taxon>
        <taxon>Insecta</taxon>
        <taxon>Pterygota</taxon>
        <taxon>Neoptera</taxon>
        <taxon>Endopterygota</taxon>
        <taxon>Diptera</taxon>
        <taxon>Brachycera</taxon>
        <taxon>Muscomorpha</taxon>
        <taxon>Ephydroidea</taxon>
        <taxon>Drosophilidae</taxon>
        <taxon>Drosophila</taxon>
        <taxon>Sophophora</taxon>
    </lineage>
</organism>
<gene>
    <name evidence="3" type="primary">Dwil\GK11354</name>
    <name evidence="3" type="ORF">Dwil_GK11354</name>
</gene>
<evidence type="ECO:0000256" key="1">
    <source>
        <dbReference type="SAM" id="MobiDB-lite"/>
    </source>
</evidence>
<feature type="signal peptide" evidence="2">
    <location>
        <begin position="1"/>
        <end position="22"/>
    </location>
</feature>
<dbReference type="eggNOG" id="ENOG502T8F3">
    <property type="taxonomic scope" value="Eukaryota"/>
</dbReference>
<reference evidence="3 4" key="1">
    <citation type="journal article" date="2007" name="Nature">
        <title>Evolution of genes and genomes on the Drosophila phylogeny.</title>
        <authorList>
            <consortium name="Drosophila 12 Genomes Consortium"/>
            <person name="Clark A.G."/>
            <person name="Eisen M.B."/>
            <person name="Smith D.R."/>
            <person name="Bergman C.M."/>
            <person name="Oliver B."/>
            <person name="Markow T.A."/>
            <person name="Kaufman T.C."/>
            <person name="Kellis M."/>
            <person name="Gelbart W."/>
            <person name="Iyer V.N."/>
            <person name="Pollard D.A."/>
            <person name="Sackton T.B."/>
            <person name="Larracuente A.M."/>
            <person name="Singh N.D."/>
            <person name="Abad J.P."/>
            <person name="Abt D.N."/>
            <person name="Adryan B."/>
            <person name="Aguade M."/>
            <person name="Akashi H."/>
            <person name="Anderson W.W."/>
            <person name="Aquadro C.F."/>
            <person name="Ardell D.H."/>
            <person name="Arguello R."/>
            <person name="Artieri C.G."/>
            <person name="Barbash D.A."/>
            <person name="Barker D."/>
            <person name="Barsanti P."/>
            <person name="Batterham P."/>
            <person name="Batzoglou S."/>
            <person name="Begun D."/>
            <person name="Bhutkar A."/>
            <person name="Blanco E."/>
            <person name="Bosak S.A."/>
            <person name="Bradley R.K."/>
            <person name="Brand A.D."/>
            <person name="Brent M.R."/>
            <person name="Brooks A.N."/>
            <person name="Brown R.H."/>
            <person name="Butlin R.K."/>
            <person name="Caggese C."/>
            <person name="Calvi B.R."/>
            <person name="Bernardo de Carvalho A."/>
            <person name="Caspi A."/>
            <person name="Castrezana S."/>
            <person name="Celniker S.E."/>
            <person name="Chang J.L."/>
            <person name="Chapple C."/>
            <person name="Chatterji S."/>
            <person name="Chinwalla A."/>
            <person name="Civetta A."/>
            <person name="Clifton S.W."/>
            <person name="Comeron J.M."/>
            <person name="Costello J.C."/>
            <person name="Coyne J.A."/>
            <person name="Daub J."/>
            <person name="David R.G."/>
            <person name="Delcher A.L."/>
            <person name="Delehaunty K."/>
            <person name="Do C.B."/>
            <person name="Ebling H."/>
            <person name="Edwards K."/>
            <person name="Eickbush T."/>
            <person name="Evans J.D."/>
            <person name="Filipski A."/>
            <person name="Findeiss S."/>
            <person name="Freyhult E."/>
            <person name="Fulton L."/>
            <person name="Fulton R."/>
            <person name="Garcia A.C."/>
            <person name="Gardiner A."/>
            <person name="Garfield D.A."/>
            <person name="Garvin B.E."/>
            <person name="Gibson G."/>
            <person name="Gilbert D."/>
            <person name="Gnerre S."/>
            <person name="Godfrey J."/>
            <person name="Good R."/>
            <person name="Gotea V."/>
            <person name="Gravely B."/>
            <person name="Greenberg A.J."/>
            <person name="Griffiths-Jones S."/>
            <person name="Gross S."/>
            <person name="Guigo R."/>
            <person name="Gustafson E.A."/>
            <person name="Haerty W."/>
            <person name="Hahn M.W."/>
            <person name="Halligan D.L."/>
            <person name="Halpern A.L."/>
            <person name="Halter G.M."/>
            <person name="Han M.V."/>
            <person name="Heger A."/>
            <person name="Hillier L."/>
            <person name="Hinrichs A.S."/>
            <person name="Holmes I."/>
            <person name="Hoskins R.A."/>
            <person name="Hubisz M.J."/>
            <person name="Hultmark D."/>
            <person name="Huntley M.A."/>
            <person name="Jaffe D.B."/>
            <person name="Jagadeeshan S."/>
            <person name="Jeck W.R."/>
            <person name="Johnson J."/>
            <person name="Jones C.D."/>
            <person name="Jordan W.C."/>
            <person name="Karpen G.H."/>
            <person name="Kataoka E."/>
            <person name="Keightley P.D."/>
            <person name="Kheradpour P."/>
            <person name="Kirkness E.F."/>
            <person name="Koerich L.B."/>
            <person name="Kristiansen K."/>
            <person name="Kudrna D."/>
            <person name="Kulathinal R.J."/>
            <person name="Kumar S."/>
            <person name="Kwok R."/>
            <person name="Lander E."/>
            <person name="Langley C.H."/>
            <person name="Lapoint R."/>
            <person name="Lazzaro B.P."/>
            <person name="Lee S.J."/>
            <person name="Levesque L."/>
            <person name="Li R."/>
            <person name="Lin C.F."/>
            <person name="Lin M.F."/>
            <person name="Lindblad-Toh K."/>
            <person name="Llopart A."/>
            <person name="Long M."/>
            <person name="Low L."/>
            <person name="Lozovsky E."/>
            <person name="Lu J."/>
            <person name="Luo M."/>
            <person name="Machado C.A."/>
            <person name="Makalowski W."/>
            <person name="Marzo M."/>
            <person name="Matsuda M."/>
            <person name="Matzkin L."/>
            <person name="McAllister B."/>
            <person name="McBride C.S."/>
            <person name="McKernan B."/>
            <person name="McKernan K."/>
            <person name="Mendez-Lago M."/>
            <person name="Minx P."/>
            <person name="Mollenhauer M.U."/>
            <person name="Montooth K."/>
            <person name="Mount S.M."/>
            <person name="Mu X."/>
            <person name="Myers E."/>
            <person name="Negre B."/>
            <person name="Newfeld S."/>
            <person name="Nielsen R."/>
            <person name="Noor M.A."/>
            <person name="O'Grady P."/>
            <person name="Pachter L."/>
            <person name="Papaceit M."/>
            <person name="Parisi M.J."/>
            <person name="Parisi M."/>
            <person name="Parts L."/>
            <person name="Pedersen J.S."/>
            <person name="Pesole G."/>
            <person name="Phillippy A.M."/>
            <person name="Ponting C.P."/>
            <person name="Pop M."/>
            <person name="Porcelli D."/>
            <person name="Powell J.R."/>
            <person name="Prohaska S."/>
            <person name="Pruitt K."/>
            <person name="Puig M."/>
            <person name="Quesneville H."/>
            <person name="Ram K.R."/>
            <person name="Rand D."/>
            <person name="Rasmussen M.D."/>
            <person name="Reed L.K."/>
            <person name="Reenan R."/>
            <person name="Reily A."/>
            <person name="Remington K.A."/>
            <person name="Rieger T.T."/>
            <person name="Ritchie M.G."/>
            <person name="Robin C."/>
            <person name="Rogers Y.H."/>
            <person name="Rohde C."/>
            <person name="Rozas J."/>
            <person name="Rubenfield M.J."/>
            <person name="Ruiz A."/>
            <person name="Russo S."/>
            <person name="Salzberg S.L."/>
            <person name="Sanchez-Gracia A."/>
            <person name="Saranga D.J."/>
            <person name="Sato H."/>
            <person name="Schaeffer S.W."/>
            <person name="Schatz M.C."/>
            <person name="Schlenke T."/>
            <person name="Schwartz R."/>
            <person name="Segarra C."/>
            <person name="Singh R.S."/>
            <person name="Sirot L."/>
            <person name="Sirota M."/>
            <person name="Sisneros N.B."/>
            <person name="Smith C.D."/>
            <person name="Smith T.F."/>
            <person name="Spieth J."/>
            <person name="Stage D.E."/>
            <person name="Stark A."/>
            <person name="Stephan W."/>
            <person name="Strausberg R.L."/>
            <person name="Strempel S."/>
            <person name="Sturgill D."/>
            <person name="Sutton G."/>
            <person name="Sutton G.G."/>
            <person name="Tao W."/>
            <person name="Teichmann S."/>
            <person name="Tobari Y.N."/>
            <person name="Tomimura Y."/>
            <person name="Tsolas J.M."/>
            <person name="Valente V.L."/>
            <person name="Venter E."/>
            <person name="Venter J.C."/>
            <person name="Vicario S."/>
            <person name="Vieira F.G."/>
            <person name="Vilella A.J."/>
            <person name="Villasante A."/>
            <person name="Walenz B."/>
            <person name="Wang J."/>
            <person name="Wasserman M."/>
            <person name="Watts T."/>
            <person name="Wilson D."/>
            <person name="Wilson R.K."/>
            <person name="Wing R.A."/>
            <person name="Wolfner M.F."/>
            <person name="Wong A."/>
            <person name="Wong G.K."/>
            <person name="Wu C.I."/>
            <person name="Wu G."/>
            <person name="Yamamoto D."/>
            <person name="Yang H.P."/>
            <person name="Yang S.P."/>
            <person name="Yorke J.A."/>
            <person name="Yoshida K."/>
            <person name="Zdobnov E."/>
            <person name="Zhang P."/>
            <person name="Zhang Y."/>
            <person name="Zimin A.V."/>
            <person name="Baldwin J."/>
            <person name="Abdouelleil A."/>
            <person name="Abdulkadir J."/>
            <person name="Abebe A."/>
            <person name="Abera B."/>
            <person name="Abreu J."/>
            <person name="Acer S.C."/>
            <person name="Aftuck L."/>
            <person name="Alexander A."/>
            <person name="An P."/>
            <person name="Anderson E."/>
            <person name="Anderson S."/>
            <person name="Arachi H."/>
            <person name="Azer M."/>
            <person name="Bachantsang P."/>
            <person name="Barry A."/>
            <person name="Bayul T."/>
            <person name="Berlin A."/>
            <person name="Bessette D."/>
            <person name="Bloom T."/>
            <person name="Blye J."/>
            <person name="Boguslavskiy L."/>
            <person name="Bonnet C."/>
            <person name="Boukhgalter B."/>
            <person name="Bourzgui I."/>
            <person name="Brown A."/>
            <person name="Cahill P."/>
            <person name="Channer S."/>
            <person name="Cheshatsang Y."/>
            <person name="Chuda L."/>
            <person name="Citroen M."/>
            <person name="Collymore A."/>
            <person name="Cooke P."/>
            <person name="Costello M."/>
            <person name="D'Aco K."/>
            <person name="Daza R."/>
            <person name="De Haan G."/>
            <person name="DeGray S."/>
            <person name="DeMaso C."/>
            <person name="Dhargay N."/>
            <person name="Dooley K."/>
            <person name="Dooley E."/>
            <person name="Doricent M."/>
            <person name="Dorje P."/>
            <person name="Dorjee K."/>
            <person name="Dupes A."/>
            <person name="Elong R."/>
            <person name="Falk J."/>
            <person name="Farina A."/>
            <person name="Faro S."/>
            <person name="Ferguson D."/>
            <person name="Fisher S."/>
            <person name="Foley C.D."/>
            <person name="Franke A."/>
            <person name="Friedrich D."/>
            <person name="Gadbois L."/>
            <person name="Gearin G."/>
            <person name="Gearin C.R."/>
            <person name="Giannoukos G."/>
            <person name="Goode T."/>
            <person name="Graham J."/>
            <person name="Grandbois E."/>
            <person name="Grewal S."/>
            <person name="Gyaltsen K."/>
            <person name="Hafez N."/>
            <person name="Hagos B."/>
            <person name="Hall J."/>
            <person name="Henson C."/>
            <person name="Hollinger A."/>
            <person name="Honan T."/>
            <person name="Huard M.D."/>
            <person name="Hughes L."/>
            <person name="Hurhula B."/>
            <person name="Husby M.E."/>
            <person name="Kamat A."/>
            <person name="Kanga B."/>
            <person name="Kashin S."/>
            <person name="Khazanovich D."/>
            <person name="Kisner P."/>
            <person name="Lance K."/>
            <person name="Lara M."/>
            <person name="Lee W."/>
            <person name="Lennon N."/>
            <person name="Letendre F."/>
            <person name="LeVine R."/>
            <person name="Lipovsky A."/>
            <person name="Liu X."/>
            <person name="Liu J."/>
            <person name="Liu S."/>
            <person name="Lokyitsang T."/>
            <person name="Lokyitsang Y."/>
            <person name="Lubonja R."/>
            <person name="Lui A."/>
            <person name="MacDonald P."/>
            <person name="Magnisalis V."/>
            <person name="Maru K."/>
            <person name="Matthews C."/>
            <person name="McCusker W."/>
            <person name="McDonough S."/>
            <person name="Mehta T."/>
            <person name="Meldrim J."/>
            <person name="Meneus L."/>
            <person name="Mihai O."/>
            <person name="Mihalev A."/>
            <person name="Mihova T."/>
            <person name="Mittelman R."/>
            <person name="Mlenga V."/>
            <person name="Montmayeur A."/>
            <person name="Mulrain L."/>
            <person name="Navidi A."/>
            <person name="Naylor J."/>
            <person name="Negash T."/>
            <person name="Nguyen T."/>
            <person name="Nguyen N."/>
            <person name="Nicol R."/>
            <person name="Norbu C."/>
            <person name="Norbu N."/>
            <person name="Novod N."/>
            <person name="O'Neill B."/>
            <person name="Osman S."/>
            <person name="Markiewicz E."/>
            <person name="Oyono O.L."/>
            <person name="Patti C."/>
            <person name="Phunkhang P."/>
            <person name="Pierre F."/>
            <person name="Priest M."/>
            <person name="Raghuraman S."/>
            <person name="Rege F."/>
            <person name="Reyes R."/>
            <person name="Rise C."/>
            <person name="Rogov P."/>
            <person name="Ross K."/>
            <person name="Ryan E."/>
            <person name="Settipalli S."/>
            <person name="Shea T."/>
            <person name="Sherpa N."/>
            <person name="Shi L."/>
            <person name="Shih D."/>
            <person name="Sparrow T."/>
            <person name="Spaulding J."/>
            <person name="Stalker J."/>
            <person name="Stange-Thomann N."/>
            <person name="Stavropoulos S."/>
            <person name="Stone C."/>
            <person name="Strader C."/>
            <person name="Tesfaye S."/>
            <person name="Thomson T."/>
            <person name="Thoulutsang Y."/>
            <person name="Thoulutsang D."/>
            <person name="Topham K."/>
            <person name="Topping I."/>
            <person name="Tsamla T."/>
            <person name="Vassiliev H."/>
            <person name="Vo A."/>
            <person name="Wangchuk T."/>
            <person name="Wangdi T."/>
            <person name="Weiand M."/>
            <person name="Wilkinson J."/>
            <person name="Wilson A."/>
            <person name="Yadav S."/>
            <person name="Young G."/>
            <person name="Yu Q."/>
            <person name="Zembek L."/>
            <person name="Zhong D."/>
            <person name="Zimmer A."/>
            <person name="Zwirko Z."/>
            <person name="Jaffe D.B."/>
            <person name="Alvarez P."/>
            <person name="Brockman W."/>
            <person name="Butler J."/>
            <person name="Chin C."/>
            <person name="Gnerre S."/>
            <person name="Grabherr M."/>
            <person name="Kleber M."/>
            <person name="Mauceli E."/>
            <person name="MacCallum I."/>
        </authorList>
    </citation>
    <scope>NUCLEOTIDE SEQUENCE [LARGE SCALE GENOMIC DNA]</scope>
    <source>
        <strain evidence="4">Tucson 14030-0811.24</strain>
    </source>
</reference>
<accession>B4NAL7</accession>
<sequence length="184" mass="20808">MRQNLTLYLYFILVLFTGQVLSICIPPNHCIEDMEAADAKERFDYVRNKYEEVEMKITGEPVGLQGKLVTHGDIEEQHIVFQYMDNTPHDIIQTCAFVVTNAPGQCESIQTFCSGFLSRMPRPLLERKPLTVCEDGVRETEAETEATAETENDDNEGLGETTAETLPSQQEQQTTKLTKDSELI</sequence>
<evidence type="ECO:0000256" key="2">
    <source>
        <dbReference type="SAM" id="SignalP"/>
    </source>
</evidence>
<feature type="region of interest" description="Disordered" evidence="1">
    <location>
        <begin position="135"/>
        <end position="184"/>
    </location>
</feature>
<protein>
    <submittedName>
        <fullName evidence="3">Uncharacterized protein</fullName>
    </submittedName>
</protein>
<evidence type="ECO:0000313" key="4">
    <source>
        <dbReference type="Proteomes" id="UP000007798"/>
    </source>
</evidence>
<feature type="compositionally biased region" description="Polar residues" evidence="1">
    <location>
        <begin position="162"/>
        <end position="176"/>
    </location>
</feature>
<dbReference type="KEGG" id="dwi:6647391"/>
<keyword evidence="4" id="KW-1185">Reference proteome</keyword>
<evidence type="ECO:0000313" key="3">
    <source>
        <dbReference type="EMBL" id="EDW80831.2"/>
    </source>
</evidence>
<dbReference type="EMBL" id="CH964232">
    <property type="protein sequence ID" value="EDW80831.2"/>
    <property type="molecule type" value="Genomic_DNA"/>
</dbReference>
<feature type="compositionally biased region" description="Acidic residues" evidence="1">
    <location>
        <begin position="142"/>
        <end position="157"/>
    </location>
</feature>
<feature type="chain" id="PRO_5006458306" evidence="2">
    <location>
        <begin position="23"/>
        <end position="184"/>
    </location>
</feature>
<dbReference type="HOGENOM" id="CLU_1733432_0_0_1"/>
<dbReference type="InParanoid" id="B4NAL7"/>
<dbReference type="OrthoDB" id="7842459at2759"/>
<keyword evidence="2" id="KW-0732">Signal</keyword>
<name>B4NAL7_DROWI</name>
<dbReference type="AlphaFoldDB" id="B4NAL7"/>
<dbReference type="Proteomes" id="UP000007798">
    <property type="component" value="Unassembled WGS sequence"/>
</dbReference>
<proteinExistence type="predicted"/>